<evidence type="ECO:0000313" key="2">
    <source>
        <dbReference type="EnsemblMetazoa" id="AMIN001781-PA"/>
    </source>
</evidence>
<feature type="signal peptide" evidence="1">
    <location>
        <begin position="1"/>
        <end position="21"/>
    </location>
</feature>
<proteinExistence type="predicted"/>
<dbReference type="VEuPathDB" id="VectorBase:AMIN001781"/>
<sequence length="39" mass="4243">MKVVLPIFVVVLLALFGLVTAGKIETTTDKVDPPPFFPE</sequence>
<feature type="chain" id="PRO_5013266577" evidence="1">
    <location>
        <begin position="22"/>
        <end position="39"/>
    </location>
</feature>
<reference evidence="3" key="1">
    <citation type="submission" date="2013-03" db="EMBL/GenBank/DDBJ databases">
        <title>The Genome Sequence of Anopheles minimus MINIMUS1.</title>
        <authorList>
            <consortium name="The Broad Institute Genomics Platform"/>
            <person name="Neafsey D.E."/>
            <person name="Walton C."/>
            <person name="Walker B."/>
            <person name="Young S.K."/>
            <person name="Zeng Q."/>
            <person name="Gargeya S."/>
            <person name="Fitzgerald M."/>
            <person name="Haas B."/>
            <person name="Abouelleil A."/>
            <person name="Allen A.W."/>
            <person name="Alvarado L."/>
            <person name="Arachchi H.M."/>
            <person name="Berlin A.M."/>
            <person name="Chapman S.B."/>
            <person name="Gainer-Dewar J."/>
            <person name="Goldberg J."/>
            <person name="Griggs A."/>
            <person name="Gujja S."/>
            <person name="Hansen M."/>
            <person name="Howarth C."/>
            <person name="Imamovic A."/>
            <person name="Ireland A."/>
            <person name="Larimer J."/>
            <person name="McCowan C."/>
            <person name="Murphy C."/>
            <person name="Pearson M."/>
            <person name="Poon T.W."/>
            <person name="Priest M."/>
            <person name="Roberts A."/>
            <person name="Saif S."/>
            <person name="Shea T."/>
            <person name="Sisk P."/>
            <person name="Sykes S."/>
            <person name="Wortman J."/>
            <person name="Nusbaum C."/>
            <person name="Birren B."/>
        </authorList>
    </citation>
    <scope>NUCLEOTIDE SEQUENCE [LARGE SCALE GENOMIC DNA]</scope>
    <source>
        <strain evidence="3">MINIMUS1</strain>
    </source>
</reference>
<name>A0A182VUN8_9DIPT</name>
<organism evidence="2 3">
    <name type="scientific">Anopheles minimus</name>
    <dbReference type="NCBI Taxonomy" id="112268"/>
    <lineage>
        <taxon>Eukaryota</taxon>
        <taxon>Metazoa</taxon>
        <taxon>Ecdysozoa</taxon>
        <taxon>Arthropoda</taxon>
        <taxon>Hexapoda</taxon>
        <taxon>Insecta</taxon>
        <taxon>Pterygota</taxon>
        <taxon>Neoptera</taxon>
        <taxon>Endopterygota</taxon>
        <taxon>Diptera</taxon>
        <taxon>Nematocera</taxon>
        <taxon>Culicoidea</taxon>
        <taxon>Culicidae</taxon>
        <taxon>Anophelinae</taxon>
        <taxon>Anopheles</taxon>
    </lineage>
</organism>
<protein>
    <submittedName>
        <fullName evidence="2">Uncharacterized protein</fullName>
    </submittedName>
</protein>
<keyword evidence="3" id="KW-1185">Reference proteome</keyword>
<evidence type="ECO:0000313" key="3">
    <source>
        <dbReference type="Proteomes" id="UP000075920"/>
    </source>
</evidence>
<dbReference type="AlphaFoldDB" id="A0A182VUN8"/>
<reference evidence="2" key="2">
    <citation type="submission" date="2020-05" db="UniProtKB">
        <authorList>
            <consortium name="EnsemblMetazoa"/>
        </authorList>
    </citation>
    <scope>IDENTIFICATION</scope>
    <source>
        <strain evidence="2">MINIMUS1</strain>
    </source>
</reference>
<keyword evidence="1" id="KW-0732">Signal</keyword>
<dbReference type="Proteomes" id="UP000075920">
    <property type="component" value="Unassembled WGS sequence"/>
</dbReference>
<accession>A0A182VUN8</accession>
<evidence type="ECO:0000256" key="1">
    <source>
        <dbReference type="SAM" id="SignalP"/>
    </source>
</evidence>
<dbReference type="EnsemblMetazoa" id="AMIN001781-RA">
    <property type="protein sequence ID" value="AMIN001781-PA"/>
    <property type="gene ID" value="AMIN001781"/>
</dbReference>